<keyword evidence="3" id="KW-1185">Reference proteome</keyword>
<accession>A0AAD6YMN8</accession>
<sequence>MPSSPPSHNPGTHLLPLPCLRHLTMVFPPPGSAPARPGSLPSTPQRRSPPSLPFSALLPPASSSPDLPLPRLHLPHLTMLYLHHVRQRRACPPVLRLLVSCTAIMVALAEATNPHLSPSIPAARIHVLRCTHTHTYTMMPGIKTK</sequence>
<proteinExistence type="predicted"/>
<protein>
    <submittedName>
        <fullName evidence="2">Uncharacterized protein</fullName>
    </submittedName>
</protein>
<comment type="caution">
    <text evidence="2">The sequence shown here is derived from an EMBL/GenBank/DDBJ whole genome shotgun (WGS) entry which is preliminary data.</text>
</comment>
<evidence type="ECO:0000313" key="3">
    <source>
        <dbReference type="Proteomes" id="UP001219525"/>
    </source>
</evidence>
<dbReference type="Proteomes" id="UP001219525">
    <property type="component" value="Unassembled WGS sequence"/>
</dbReference>
<evidence type="ECO:0000256" key="1">
    <source>
        <dbReference type="SAM" id="MobiDB-lite"/>
    </source>
</evidence>
<reference evidence="2" key="1">
    <citation type="submission" date="2023-03" db="EMBL/GenBank/DDBJ databases">
        <title>Massive genome expansion in bonnet fungi (Mycena s.s.) driven by repeated elements and novel gene families across ecological guilds.</title>
        <authorList>
            <consortium name="Lawrence Berkeley National Laboratory"/>
            <person name="Harder C.B."/>
            <person name="Miyauchi S."/>
            <person name="Viragh M."/>
            <person name="Kuo A."/>
            <person name="Thoen E."/>
            <person name="Andreopoulos B."/>
            <person name="Lu D."/>
            <person name="Skrede I."/>
            <person name="Drula E."/>
            <person name="Henrissat B."/>
            <person name="Morin E."/>
            <person name="Kohler A."/>
            <person name="Barry K."/>
            <person name="LaButti K."/>
            <person name="Morin E."/>
            <person name="Salamov A."/>
            <person name="Lipzen A."/>
            <person name="Mereny Z."/>
            <person name="Hegedus B."/>
            <person name="Baldrian P."/>
            <person name="Stursova M."/>
            <person name="Weitz H."/>
            <person name="Taylor A."/>
            <person name="Grigoriev I.V."/>
            <person name="Nagy L.G."/>
            <person name="Martin F."/>
            <person name="Kauserud H."/>
        </authorList>
    </citation>
    <scope>NUCLEOTIDE SEQUENCE</scope>
    <source>
        <strain evidence="2">9144</strain>
    </source>
</reference>
<name>A0AAD6YMN8_9AGAR</name>
<evidence type="ECO:0000313" key="2">
    <source>
        <dbReference type="EMBL" id="KAJ7224119.1"/>
    </source>
</evidence>
<dbReference type="EMBL" id="JARJCW010000005">
    <property type="protein sequence ID" value="KAJ7224119.1"/>
    <property type="molecule type" value="Genomic_DNA"/>
</dbReference>
<gene>
    <name evidence="2" type="ORF">GGX14DRAFT_557008</name>
</gene>
<organism evidence="2 3">
    <name type="scientific">Mycena pura</name>
    <dbReference type="NCBI Taxonomy" id="153505"/>
    <lineage>
        <taxon>Eukaryota</taxon>
        <taxon>Fungi</taxon>
        <taxon>Dikarya</taxon>
        <taxon>Basidiomycota</taxon>
        <taxon>Agaricomycotina</taxon>
        <taxon>Agaricomycetes</taxon>
        <taxon>Agaricomycetidae</taxon>
        <taxon>Agaricales</taxon>
        <taxon>Marasmiineae</taxon>
        <taxon>Mycenaceae</taxon>
        <taxon>Mycena</taxon>
    </lineage>
</organism>
<feature type="region of interest" description="Disordered" evidence="1">
    <location>
        <begin position="28"/>
        <end position="59"/>
    </location>
</feature>
<dbReference type="AlphaFoldDB" id="A0AAD6YMN8"/>
<feature type="compositionally biased region" description="Low complexity" evidence="1">
    <location>
        <begin position="33"/>
        <end position="42"/>
    </location>
</feature>